<gene>
    <name evidence="10" type="ORF">E0L32_009560</name>
</gene>
<keyword evidence="5" id="KW-0255">Endonuclease</keyword>
<dbReference type="InterPro" id="IPR043502">
    <property type="entry name" value="DNA/RNA_pol_sf"/>
</dbReference>
<evidence type="ECO:0000256" key="4">
    <source>
        <dbReference type="ARBA" id="ARBA00022722"/>
    </source>
</evidence>
<dbReference type="GO" id="GO:0005739">
    <property type="term" value="C:mitochondrion"/>
    <property type="evidence" value="ECO:0007669"/>
    <property type="project" value="UniProtKB-SubCell"/>
</dbReference>
<keyword evidence="11" id="KW-1185">Reference proteome</keyword>
<evidence type="ECO:0000256" key="3">
    <source>
        <dbReference type="ARBA" id="ARBA00022695"/>
    </source>
</evidence>
<evidence type="ECO:0000256" key="1">
    <source>
        <dbReference type="ARBA" id="ARBA00004173"/>
    </source>
</evidence>
<dbReference type="CDD" id="cd09274">
    <property type="entry name" value="RNase_HI_RT_Ty3"/>
    <property type="match status" value="1"/>
</dbReference>
<keyword evidence="8" id="KW-0496">Mitochondrion</keyword>
<keyword evidence="7" id="KW-0695">RNA-directed DNA polymerase</keyword>
<dbReference type="PANTHER" id="PTHR34072">
    <property type="entry name" value="ENZYMATIC POLYPROTEIN-RELATED"/>
    <property type="match status" value="1"/>
</dbReference>
<evidence type="ECO:0000256" key="8">
    <source>
        <dbReference type="ARBA" id="ARBA00023128"/>
    </source>
</evidence>
<dbReference type="OrthoDB" id="5096095at2759"/>
<accession>A0A507AVN4</accession>
<comment type="caution">
    <text evidence="10">The sequence shown here is derived from an EMBL/GenBank/DDBJ whole genome shotgun (WGS) entry which is preliminary data.</text>
</comment>
<sequence>MYSTPDLREWKGNSNHLRCSRYGIKGLLLGIPWLRRWSPRIDWKTGHLQWEEAREERPRSGLSGSPRLCETVAYAFDKLKELILQEPILKIPDPEKPFEVETDASEFALGGQLGQRDEEGRVHPVAFYLKKLNGPELNDQIHDKELMAIIEAFREWKHYLTGTKHPVKVYTDHKNLTNFTTTKALNKRQT</sequence>
<evidence type="ECO:0000259" key="9">
    <source>
        <dbReference type="Pfam" id="PF17917"/>
    </source>
</evidence>
<dbReference type="Pfam" id="PF17917">
    <property type="entry name" value="RT_RNaseH"/>
    <property type="match status" value="1"/>
</dbReference>
<comment type="subcellular location">
    <subcellularLocation>
        <location evidence="1">Mitochondrion</location>
    </subcellularLocation>
</comment>
<evidence type="ECO:0000256" key="5">
    <source>
        <dbReference type="ARBA" id="ARBA00022759"/>
    </source>
</evidence>
<protein>
    <recommendedName>
        <fullName evidence="9">Reverse transcriptase RNase H-like domain-containing protein</fullName>
    </recommendedName>
</protein>
<dbReference type="GeneID" id="41977007"/>
<feature type="domain" description="Reverse transcriptase RNase H-like" evidence="9">
    <location>
        <begin position="93"/>
        <end position="189"/>
    </location>
</feature>
<keyword evidence="4" id="KW-0540">Nuclease</keyword>
<evidence type="ECO:0000313" key="11">
    <source>
        <dbReference type="Proteomes" id="UP000319257"/>
    </source>
</evidence>
<dbReference type="InParanoid" id="A0A507AVN4"/>
<dbReference type="SUPFAM" id="SSF56672">
    <property type="entry name" value="DNA/RNA polymerases"/>
    <property type="match status" value="1"/>
</dbReference>
<dbReference type="GO" id="GO:0016787">
    <property type="term" value="F:hydrolase activity"/>
    <property type="evidence" value="ECO:0007669"/>
    <property type="project" value="UniProtKB-KW"/>
</dbReference>
<proteinExistence type="predicted"/>
<dbReference type="EMBL" id="SKBQ01000070">
    <property type="protein sequence ID" value="TPX08981.1"/>
    <property type="molecule type" value="Genomic_DNA"/>
</dbReference>
<evidence type="ECO:0000256" key="7">
    <source>
        <dbReference type="ARBA" id="ARBA00022918"/>
    </source>
</evidence>
<dbReference type="InterPro" id="IPR041373">
    <property type="entry name" value="RT_RNaseH"/>
</dbReference>
<reference evidence="10 11" key="1">
    <citation type="submission" date="2019-06" db="EMBL/GenBank/DDBJ databases">
        <title>Draft genome sequence of the filamentous fungus Phialemoniopsis curvata isolated from diesel fuel.</title>
        <authorList>
            <person name="Varaljay V.A."/>
            <person name="Lyon W.J."/>
            <person name="Crouch A.L."/>
            <person name="Drake C.E."/>
            <person name="Hollomon J.M."/>
            <person name="Nadeau L.J."/>
            <person name="Nunn H.S."/>
            <person name="Stevenson B.S."/>
            <person name="Bojanowski C.L."/>
            <person name="Crookes-Goodson W.J."/>
        </authorList>
    </citation>
    <scope>NUCLEOTIDE SEQUENCE [LARGE SCALE GENOMIC DNA]</scope>
    <source>
        <strain evidence="10 11">D216</strain>
    </source>
</reference>
<dbReference type="GO" id="GO:0003964">
    <property type="term" value="F:RNA-directed DNA polymerase activity"/>
    <property type="evidence" value="ECO:0007669"/>
    <property type="project" value="UniProtKB-KW"/>
</dbReference>
<keyword evidence="3" id="KW-0548">Nucleotidyltransferase</keyword>
<dbReference type="STRING" id="1093900.A0A507AVN4"/>
<evidence type="ECO:0000256" key="6">
    <source>
        <dbReference type="ARBA" id="ARBA00022801"/>
    </source>
</evidence>
<keyword evidence="6" id="KW-0378">Hydrolase</keyword>
<dbReference type="Proteomes" id="UP000319257">
    <property type="component" value="Unassembled WGS sequence"/>
</dbReference>
<dbReference type="RefSeq" id="XP_030990692.1">
    <property type="nucleotide sequence ID" value="XM_031144538.1"/>
</dbReference>
<evidence type="ECO:0000256" key="2">
    <source>
        <dbReference type="ARBA" id="ARBA00022679"/>
    </source>
</evidence>
<evidence type="ECO:0000313" key="10">
    <source>
        <dbReference type="EMBL" id="TPX08981.1"/>
    </source>
</evidence>
<dbReference type="GO" id="GO:0004519">
    <property type="term" value="F:endonuclease activity"/>
    <property type="evidence" value="ECO:0007669"/>
    <property type="project" value="UniProtKB-KW"/>
</dbReference>
<name>A0A507AVN4_9PEZI</name>
<dbReference type="AlphaFoldDB" id="A0A507AVN4"/>
<keyword evidence="2" id="KW-0808">Transferase</keyword>
<dbReference type="PANTHER" id="PTHR34072:SF52">
    <property type="entry name" value="RIBONUCLEASE H"/>
    <property type="match status" value="1"/>
</dbReference>
<organism evidence="10 11">
    <name type="scientific">Thyridium curvatum</name>
    <dbReference type="NCBI Taxonomy" id="1093900"/>
    <lineage>
        <taxon>Eukaryota</taxon>
        <taxon>Fungi</taxon>
        <taxon>Dikarya</taxon>
        <taxon>Ascomycota</taxon>
        <taxon>Pezizomycotina</taxon>
        <taxon>Sordariomycetes</taxon>
        <taxon>Sordariomycetidae</taxon>
        <taxon>Thyridiales</taxon>
        <taxon>Thyridiaceae</taxon>
        <taxon>Thyridium</taxon>
    </lineage>
</organism>